<dbReference type="Proteomes" id="UP000223913">
    <property type="component" value="Unassembled WGS sequence"/>
</dbReference>
<keyword evidence="1 3" id="KW-0808">Transferase</keyword>
<dbReference type="PANTHER" id="PTHR43584">
    <property type="entry name" value="NUCLEOTIDYL TRANSFERASE"/>
    <property type="match status" value="1"/>
</dbReference>
<dbReference type="NCBIfam" id="TIGR03991">
    <property type="entry name" value="alt_bact_glmU"/>
    <property type="match status" value="1"/>
</dbReference>
<dbReference type="SUPFAM" id="SSF51161">
    <property type="entry name" value="Trimeric LpxA-like enzymes"/>
    <property type="match status" value="1"/>
</dbReference>
<accession>A0A2D0N7R8</accession>
<dbReference type="InterPro" id="IPR050065">
    <property type="entry name" value="GlmU-like"/>
</dbReference>
<proteinExistence type="predicted"/>
<evidence type="ECO:0000313" key="4">
    <source>
        <dbReference type="Proteomes" id="UP000223913"/>
    </source>
</evidence>
<keyword evidence="2" id="KW-0012">Acyltransferase</keyword>
<dbReference type="AlphaFoldDB" id="A0A2D0N7R8"/>
<gene>
    <name evidence="3" type="ORF">CRP01_20695</name>
</gene>
<organism evidence="3 4">
    <name type="scientific">Flavilitoribacter nigricans (strain ATCC 23147 / DSM 23189 / NBRC 102662 / NCIMB 1420 / SS-2)</name>
    <name type="common">Lewinella nigricans</name>
    <dbReference type="NCBI Taxonomy" id="1122177"/>
    <lineage>
        <taxon>Bacteria</taxon>
        <taxon>Pseudomonadati</taxon>
        <taxon>Bacteroidota</taxon>
        <taxon>Saprospiria</taxon>
        <taxon>Saprospirales</taxon>
        <taxon>Lewinellaceae</taxon>
        <taxon>Flavilitoribacter</taxon>
    </lineage>
</organism>
<protein>
    <submittedName>
        <fullName evidence="3">Glucose-1-phosphate thymidylyltransferase</fullName>
    </submittedName>
</protein>
<dbReference type="PANTHER" id="PTHR43584:SF8">
    <property type="entry name" value="N-ACETYLMURAMATE ALPHA-1-PHOSPHATE URIDYLYLTRANSFERASE"/>
    <property type="match status" value="1"/>
</dbReference>
<evidence type="ECO:0000313" key="3">
    <source>
        <dbReference type="EMBL" id="PHN04430.1"/>
    </source>
</evidence>
<dbReference type="RefSeq" id="WP_099152003.1">
    <property type="nucleotide sequence ID" value="NZ_PDUD01000025.1"/>
</dbReference>
<keyword evidence="4" id="KW-1185">Reference proteome</keyword>
<dbReference type="InterPro" id="IPR011004">
    <property type="entry name" value="Trimer_LpxA-like_sf"/>
</dbReference>
<dbReference type="OrthoDB" id="9784832at2"/>
<comment type="caution">
    <text evidence="3">The sequence shown here is derived from an EMBL/GenBank/DDBJ whole genome shotgun (WGS) entry which is preliminary data.</text>
</comment>
<reference evidence="3 4" key="1">
    <citation type="submission" date="2017-10" db="EMBL/GenBank/DDBJ databases">
        <title>The draft genome sequence of Lewinella nigricans NBRC 102662.</title>
        <authorList>
            <person name="Wang K."/>
        </authorList>
    </citation>
    <scope>NUCLEOTIDE SEQUENCE [LARGE SCALE GENOMIC DNA]</scope>
    <source>
        <strain evidence="3 4">NBRC 102662</strain>
    </source>
</reference>
<dbReference type="Pfam" id="PF13562">
    <property type="entry name" value="NTP_transf_4"/>
    <property type="match status" value="1"/>
</dbReference>
<name>A0A2D0N7R8_FLAN2</name>
<sequence>MPQIILFDNEVRNRLLPFTYIRPVCELRIGILTIREKWQRWSNMPVSYITQDYLAERFPLEYDTENYFINGSVMPSVQLMKLLQQMETGEAFLQGEELIAAKMTGEQFDQLVNDDEVEELKGIDLEDTEYLKINHLWDLPALNETAIREDFELLTKGRTSQPISGSNRVLGAENIFLEEGVNMELATLNGLSGPIYIGKNATIMEGAIIRGPVALGENSVVKMGAKLYGGTSLGPMAKAGGEVKNTIMMGYCNKSHDGYLGDSVIGEWCNLGAGTSASNLKNNYSDVRIWNYEKEVFESTGRQFCGLFMGDYSRCGINTMFNTGTIVGICTNVFGSDFPRIFIPSFSWGGHHGFQTYRTDRAIEAIDLAMERKDMNLSVPERLTILRVFEETSKYRRWEKN</sequence>
<dbReference type="GO" id="GO:0016746">
    <property type="term" value="F:acyltransferase activity"/>
    <property type="evidence" value="ECO:0007669"/>
    <property type="project" value="UniProtKB-KW"/>
</dbReference>
<dbReference type="Gene3D" id="2.160.10.10">
    <property type="entry name" value="Hexapeptide repeat proteins"/>
    <property type="match status" value="1"/>
</dbReference>
<dbReference type="GO" id="GO:0016779">
    <property type="term" value="F:nucleotidyltransferase activity"/>
    <property type="evidence" value="ECO:0007669"/>
    <property type="project" value="UniProtKB-ARBA"/>
</dbReference>
<dbReference type="InterPro" id="IPR023917">
    <property type="entry name" value="Bifunctiontional_GlmU_bac-type"/>
</dbReference>
<dbReference type="EMBL" id="PDUD01000025">
    <property type="protein sequence ID" value="PHN04430.1"/>
    <property type="molecule type" value="Genomic_DNA"/>
</dbReference>
<evidence type="ECO:0000256" key="1">
    <source>
        <dbReference type="ARBA" id="ARBA00022679"/>
    </source>
</evidence>
<evidence type="ECO:0000256" key="2">
    <source>
        <dbReference type="ARBA" id="ARBA00023315"/>
    </source>
</evidence>